<dbReference type="Proteomes" id="UP000236291">
    <property type="component" value="Unassembled WGS sequence"/>
</dbReference>
<sequence>MACIEGKSSCDNILSVRSSKNDGIYEVRVLKRWRVPDFFKPEMFDSVAMVLIDKHGHKIEAVIPENLLCVFDEKIVEGRVYRISSLSVKLNFGHSVSTFHRYKFEFNKNTKVEPCSNCAVIPTYGLSLIGADDVLKKKEKKECYKYLVDVVGVITKVQHNKDFYPDGKVIRSVTFKLNNERKSFCCELYGSLVDDFKNLVKSCSNGLPIVVLQFVRINYVQGGTLVQGVENVTKIHVNPATDELLRFKSGLVLYLSRSANYGGLLRSSLEPRLSEMLDFLKDYPVKTIGELKSDPELGTFIVNARMLDIVKMDPWWYPICKCNKIFDKYIGAFHCTKCNAADFKAAPKVKLTVEVEDETGYALVTSFDHVMAKLAVYDTSAREINSDNFYRAFAAIMGKSIMWIVKKTFHGPDFVGCSFDLVRVSNHKAVIEYFRGKGLYTTPSKIVRRRLLSNVIAGELNELLPSTTTTSDLEDLYLSAAYPIGLDNDRASSSGSKRPRE</sequence>
<proteinExistence type="predicted"/>
<name>A0A2K3NF49_TRIPR</name>
<dbReference type="InterPro" id="IPR013955">
    <property type="entry name" value="Rep_factor-A_C"/>
</dbReference>
<evidence type="ECO:0000313" key="4">
    <source>
        <dbReference type="Proteomes" id="UP000236291"/>
    </source>
</evidence>
<dbReference type="CDD" id="cd04480">
    <property type="entry name" value="RPA1_DBD_A_like"/>
    <property type="match status" value="1"/>
</dbReference>
<protein>
    <submittedName>
        <fullName evidence="3">Replication factor-A carboxy-terminal domain protein</fullName>
    </submittedName>
</protein>
<reference evidence="3 4" key="2">
    <citation type="journal article" date="2017" name="Front. Plant Sci.">
        <title>Gene Classification and Mining of Molecular Markers Useful in Red Clover (Trifolium pratense) Breeding.</title>
        <authorList>
            <person name="Istvanek J."/>
            <person name="Dluhosova J."/>
            <person name="Dluhos P."/>
            <person name="Patkova L."/>
            <person name="Nedelnik J."/>
            <person name="Repkova J."/>
        </authorList>
    </citation>
    <scope>NUCLEOTIDE SEQUENCE [LARGE SCALE GENOMIC DNA]</scope>
    <source>
        <strain evidence="4">cv. Tatra</strain>
        <tissue evidence="3">Young leaves</tissue>
    </source>
</reference>
<dbReference type="STRING" id="57577.A0A2K3NF49"/>
<feature type="domain" description="Replication factor A C-terminal" evidence="2">
    <location>
        <begin position="306"/>
        <end position="385"/>
    </location>
</feature>
<dbReference type="InterPro" id="IPR003871">
    <property type="entry name" value="RFA1B/D_OB_1st"/>
</dbReference>
<dbReference type="Pfam" id="PF02721">
    <property type="entry name" value="DUF223"/>
    <property type="match status" value="1"/>
</dbReference>
<dbReference type="Pfam" id="PF08646">
    <property type="entry name" value="Rep_fac-A_C"/>
    <property type="match status" value="1"/>
</dbReference>
<dbReference type="PANTHER" id="PTHR47165:SF4">
    <property type="entry name" value="OS03G0429900 PROTEIN"/>
    <property type="match status" value="1"/>
</dbReference>
<feature type="domain" description="Replication protein A 70 kDa DNA-binding subunit B/D first OB fold" evidence="1">
    <location>
        <begin position="26"/>
        <end position="115"/>
    </location>
</feature>
<dbReference type="EMBL" id="ASHM01020383">
    <property type="protein sequence ID" value="PNY01652.1"/>
    <property type="molecule type" value="Genomic_DNA"/>
</dbReference>
<evidence type="ECO:0000313" key="3">
    <source>
        <dbReference type="EMBL" id="PNY01652.1"/>
    </source>
</evidence>
<accession>A0A2K3NF49</accession>
<dbReference type="AlphaFoldDB" id="A0A2K3NF49"/>
<evidence type="ECO:0000259" key="1">
    <source>
        <dbReference type="Pfam" id="PF02721"/>
    </source>
</evidence>
<organism evidence="3 4">
    <name type="scientific">Trifolium pratense</name>
    <name type="common">Red clover</name>
    <dbReference type="NCBI Taxonomy" id="57577"/>
    <lineage>
        <taxon>Eukaryota</taxon>
        <taxon>Viridiplantae</taxon>
        <taxon>Streptophyta</taxon>
        <taxon>Embryophyta</taxon>
        <taxon>Tracheophyta</taxon>
        <taxon>Spermatophyta</taxon>
        <taxon>Magnoliopsida</taxon>
        <taxon>eudicotyledons</taxon>
        <taxon>Gunneridae</taxon>
        <taxon>Pentapetalae</taxon>
        <taxon>rosids</taxon>
        <taxon>fabids</taxon>
        <taxon>Fabales</taxon>
        <taxon>Fabaceae</taxon>
        <taxon>Papilionoideae</taxon>
        <taxon>50 kb inversion clade</taxon>
        <taxon>NPAAA clade</taxon>
        <taxon>Hologalegina</taxon>
        <taxon>IRL clade</taxon>
        <taxon>Trifolieae</taxon>
        <taxon>Trifolium</taxon>
    </lineage>
</organism>
<dbReference type="Gene3D" id="2.40.50.140">
    <property type="entry name" value="Nucleic acid-binding proteins"/>
    <property type="match status" value="3"/>
</dbReference>
<dbReference type="SUPFAM" id="SSF50249">
    <property type="entry name" value="Nucleic acid-binding proteins"/>
    <property type="match status" value="3"/>
</dbReference>
<dbReference type="CDD" id="cd04481">
    <property type="entry name" value="RPA1_DBD_B_like"/>
    <property type="match status" value="1"/>
</dbReference>
<comment type="caution">
    <text evidence="3">The sequence shown here is derived from an EMBL/GenBank/DDBJ whole genome shotgun (WGS) entry which is preliminary data.</text>
</comment>
<dbReference type="PANTHER" id="PTHR47165">
    <property type="entry name" value="OS03G0429900 PROTEIN"/>
    <property type="match status" value="1"/>
</dbReference>
<dbReference type="OrthoDB" id="10423472at2759"/>
<evidence type="ECO:0000259" key="2">
    <source>
        <dbReference type="Pfam" id="PF08646"/>
    </source>
</evidence>
<gene>
    <name evidence="3" type="ORF">L195_g024953</name>
</gene>
<reference evidence="3 4" key="1">
    <citation type="journal article" date="2014" name="Am. J. Bot.">
        <title>Genome assembly and annotation for red clover (Trifolium pratense; Fabaceae).</title>
        <authorList>
            <person name="Istvanek J."/>
            <person name="Jaros M."/>
            <person name="Krenek A."/>
            <person name="Repkova J."/>
        </authorList>
    </citation>
    <scope>NUCLEOTIDE SEQUENCE [LARGE SCALE GENOMIC DNA]</scope>
    <source>
        <strain evidence="4">cv. Tatra</strain>
        <tissue evidence="3">Young leaves</tissue>
    </source>
</reference>
<dbReference type="InterPro" id="IPR012340">
    <property type="entry name" value="NA-bd_OB-fold"/>
</dbReference>